<comment type="caution">
    <text evidence="1">The sequence shown here is derived from an EMBL/GenBank/DDBJ whole genome shotgun (WGS) entry which is preliminary data.</text>
</comment>
<reference evidence="1 2" key="1">
    <citation type="submission" date="2017-07" db="EMBL/GenBank/DDBJ databases">
        <title>Amycolatopsis thailandensis Genome sequencing and assembly.</title>
        <authorList>
            <person name="Kaur N."/>
            <person name="Mayilraj S."/>
        </authorList>
    </citation>
    <scope>NUCLEOTIDE SEQUENCE [LARGE SCALE GENOMIC DNA]</scope>
    <source>
        <strain evidence="1 2">JCM 16380</strain>
    </source>
</reference>
<proteinExistence type="predicted"/>
<evidence type="ECO:0000313" key="1">
    <source>
        <dbReference type="EMBL" id="OXM57055.1"/>
    </source>
</evidence>
<accession>A0A229SDY0</accession>
<gene>
    <name evidence="1" type="ORF">CFP71_09980</name>
</gene>
<dbReference type="AlphaFoldDB" id="A0A229SDY0"/>
<sequence>MHKKGGFVLPASGEFSSSEFQRDFATLQQLLAEAYQHNLARDGHCKSSEGTISLHFPEFFWSFNSDKRIGVEIFSYCFGGGRTHDFDTIDAALDQVREWHRDEMTQE</sequence>
<dbReference type="EMBL" id="NMQT01000031">
    <property type="protein sequence ID" value="OXM57055.1"/>
    <property type="molecule type" value="Genomic_DNA"/>
</dbReference>
<name>A0A229SDY0_9PSEU</name>
<dbReference type="Proteomes" id="UP000215223">
    <property type="component" value="Unassembled WGS sequence"/>
</dbReference>
<organism evidence="1 2">
    <name type="scientific">Amycolatopsis thailandensis</name>
    <dbReference type="NCBI Taxonomy" id="589330"/>
    <lineage>
        <taxon>Bacteria</taxon>
        <taxon>Bacillati</taxon>
        <taxon>Actinomycetota</taxon>
        <taxon>Actinomycetes</taxon>
        <taxon>Pseudonocardiales</taxon>
        <taxon>Pseudonocardiaceae</taxon>
        <taxon>Amycolatopsis</taxon>
    </lineage>
</organism>
<evidence type="ECO:0000313" key="2">
    <source>
        <dbReference type="Proteomes" id="UP000215223"/>
    </source>
</evidence>
<protein>
    <submittedName>
        <fullName evidence="1">Uncharacterized protein</fullName>
    </submittedName>
</protein>
<keyword evidence="2" id="KW-1185">Reference proteome</keyword>